<gene>
    <name evidence="2" type="ORF">B0J13DRAFT_664936</name>
</gene>
<dbReference type="InterPro" id="IPR037401">
    <property type="entry name" value="SnoaL-like"/>
</dbReference>
<dbReference type="AlphaFoldDB" id="A0A9P9J4Q0"/>
<keyword evidence="3" id="KW-1185">Reference proteome</keyword>
<reference evidence="2" key="1">
    <citation type="journal article" date="2021" name="Nat. Commun.">
        <title>Genetic determinants of endophytism in the Arabidopsis root mycobiome.</title>
        <authorList>
            <person name="Mesny F."/>
            <person name="Miyauchi S."/>
            <person name="Thiergart T."/>
            <person name="Pickel B."/>
            <person name="Atanasova L."/>
            <person name="Karlsson M."/>
            <person name="Huettel B."/>
            <person name="Barry K.W."/>
            <person name="Haridas S."/>
            <person name="Chen C."/>
            <person name="Bauer D."/>
            <person name="Andreopoulos W."/>
            <person name="Pangilinan J."/>
            <person name="LaButti K."/>
            <person name="Riley R."/>
            <person name="Lipzen A."/>
            <person name="Clum A."/>
            <person name="Drula E."/>
            <person name="Henrissat B."/>
            <person name="Kohler A."/>
            <person name="Grigoriev I.V."/>
            <person name="Martin F.M."/>
            <person name="Hacquard S."/>
        </authorList>
    </citation>
    <scope>NUCLEOTIDE SEQUENCE</scope>
    <source>
        <strain evidence="2">MPI-CAGE-AT-0021</strain>
    </source>
</reference>
<dbReference type="Proteomes" id="UP000717696">
    <property type="component" value="Unassembled WGS sequence"/>
</dbReference>
<sequence>MTSPQDPHTKVYSHINGGIGDLIDRLAVAELCKGWPMYRDASEWKNLRSLFFDDVTIWMTWSGPRSVDEFIGLSKEGKANSVFIMHCECRTLIELSPRYRFLRAAQARLGYKIDTQLPTASNELWGTMYAAMEEWLDVGKTDLFWEKSN</sequence>
<protein>
    <recommendedName>
        <fullName evidence="1">SnoaL-like domain-containing protein</fullName>
    </recommendedName>
</protein>
<dbReference type="Pfam" id="PF13577">
    <property type="entry name" value="SnoaL_4"/>
    <property type="match status" value="1"/>
</dbReference>
<evidence type="ECO:0000259" key="1">
    <source>
        <dbReference type="Pfam" id="PF13577"/>
    </source>
</evidence>
<dbReference type="InterPro" id="IPR032710">
    <property type="entry name" value="NTF2-like_dom_sf"/>
</dbReference>
<evidence type="ECO:0000313" key="2">
    <source>
        <dbReference type="EMBL" id="KAH7147031.1"/>
    </source>
</evidence>
<dbReference type="EMBL" id="JAGMUU010000008">
    <property type="protein sequence ID" value="KAH7147031.1"/>
    <property type="molecule type" value="Genomic_DNA"/>
</dbReference>
<organism evidence="2 3">
    <name type="scientific">Dactylonectria estremocensis</name>
    <dbReference type="NCBI Taxonomy" id="1079267"/>
    <lineage>
        <taxon>Eukaryota</taxon>
        <taxon>Fungi</taxon>
        <taxon>Dikarya</taxon>
        <taxon>Ascomycota</taxon>
        <taxon>Pezizomycotina</taxon>
        <taxon>Sordariomycetes</taxon>
        <taxon>Hypocreomycetidae</taxon>
        <taxon>Hypocreales</taxon>
        <taxon>Nectriaceae</taxon>
        <taxon>Dactylonectria</taxon>
    </lineage>
</organism>
<comment type="caution">
    <text evidence="2">The sequence shown here is derived from an EMBL/GenBank/DDBJ whole genome shotgun (WGS) entry which is preliminary data.</text>
</comment>
<name>A0A9P9J4Q0_9HYPO</name>
<dbReference type="SUPFAM" id="SSF54427">
    <property type="entry name" value="NTF2-like"/>
    <property type="match status" value="1"/>
</dbReference>
<feature type="domain" description="SnoaL-like" evidence="1">
    <location>
        <begin position="22"/>
        <end position="97"/>
    </location>
</feature>
<accession>A0A9P9J4Q0</accession>
<proteinExistence type="predicted"/>
<dbReference type="OrthoDB" id="2533647at2759"/>
<evidence type="ECO:0000313" key="3">
    <source>
        <dbReference type="Proteomes" id="UP000717696"/>
    </source>
</evidence>